<dbReference type="GeneID" id="14910586"/>
<dbReference type="InterPro" id="IPR036034">
    <property type="entry name" value="PDZ_sf"/>
</dbReference>
<evidence type="ECO:0000313" key="1">
    <source>
        <dbReference type="EMBL" id="EGR34396.1"/>
    </source>
</evidence>
<gene>
    <name evidence="1" type="ORF">IMG5_013470</name>
</gene>
<evidence type="ECO:0000313" key="2">
    <source>
        <dbReference type="Proteomes" id="UP000008983"/>
    </source>
</evidence>
<dbReference type="Gene3D" id="2.30.42.10">
    <property type="match status" value="1"/>
</dbReference>
<dbReference type="InParanoid" id="G0QK65"/>
<protein>
    <submittedName>
        <fullName evidence="1">Protein kinase domain protein</fullName>
    </submittedName>
</protein>
<dbReference type="InterPro" id="IPR035269">
    <property type="entry name" value="PSMD9"/>
</dbReference>
<feature type="non-terminal residue" evidence="1">
    <location>
        <position position="126"/>
    </location>
</feature>
<dbReference type="GO" id="GO:0016301">
    <property type="term" value="F:kinase activity"/>
    <property type="evidence" value="ECO:0007669"/>
    <property type="project" value="UniProtKB-KW"/>
</dbReference>
<accession>G0QK65</accession>
<proteinExistence type="predicted"/>
<dbReference type="OrthoDB" id="304649at2759"/>
<dbReference type="RefSeq" id="XP_004039700.1">
    <property type="nucleotide sequence ID" value="XM_004039652.1"/>
</dbReference>
<reference evidence="1 2" key="1">
    <citation type="submission" date="2011-07" db="EMBL/GenBank/DDBJ databases">
        <authorList>
            <person name="Coyne R."/>
            <person name="Brami D."/>
            <person name="Johnson J."/>
            <person name="Hostetler J."/>
            <person name="Hannick L."/>
            <person name="Clark T."/>
            <person name="Cassidy-Hanley D."/>
            <person name="Inman J."/>
        </authorList>
    </citation>
    <scope>NUCLEOTIDE SEQUENCE [LARGE SCALE GENOMIC DNA]</scope>
    <source>
        <strain evidence="1 2">G5</strain>
    </source>
</reference>
<dbReference type="SUPFAM" id="SSF50156">
    <property type="entry name" value="PDZ domain-like"/>
    <property type="match status" value="1"/>
</dbReference>
<dbReference type="GO" id="GO:0070682">
    <property type="term" value="P:proteasome regulatory particle assembly"/>
    <property type="evidence" value="ECO:0007669"/>
    <property type="project" value="InterPro"/>
</dbReference>
<sequence length="126" mass="14947">MELEETEQDLEDQNLKNILIPFAIINEVTPESPAHESGIQLGDLIINFGSVNYKNHNDLKNIVDHIYNITFIIPQIYIRRSLRRQLNSFIFLTMQLAFNIKINQFRLQLISEIYNRRTFLNRQQIT</sequence>
<dbReference type="PANTHER" id="PTHR12651:SF1">
    <property type="entry name" value="26S PROTEASOME NON-ATPASE REGULATORY SUBUNIT 9"/>
    <property type="match status" value="1"/>
</dbReference>
<keyword evidence="1" id="KW-0418">Kinase</keyword>
<dbReference type="EMBL" id="GL983131">
    <property type="protein sequence ID" value="EGR34396.1"/>
    <property type="molecule type" value="Genomic_DNA"/>
</dbReference>
<dbReference type="AlphaFoldDB" id="G0QK65"/>
<dbReference type="Proteomes" id="UP000008983">
    <property type="component" value="Unassembled WGS sequence"/>
</dbReference>
<dbReference type="GO" id="GO:0005737">
    <property type="term" value="C:cytoplasm"/>
    <property type="evidence" value="ECO:0007669"/>
    <property type="project" value="TreeGrafter"/>
</dbReference>
<dbReference type="GO" id="GO:0005634">
    <property type="term" value="C:nucleus"/>
    <property type="evidence" value="ECO:0007669"/>
    <property type="project" value="TreeGrafter"/>
</dbReference>
<keyword evidence="1" id="KW-0808">Transferase</keyword>
<organism evidence="1 2">
    <name type="scientific">Ichthyophthirius multifiliis</name>
    <name type="common">White spot disease agent</name>
    <name type="synonym">Ich</name>
    <dbReference type="NCBI Taxonomy" id="5932"/>
    <lineage>
        <taxon>Eukaryota</taxon>
        <taxon>Sar</taxon>
        <taxon>Alveolata</taxon>
        <taxon>Ciliophora</taxon>
        <taxon>Intramacronucleata</taxon>
        <taxon>Oligohymenophorea</taxon>
        <taxon>Hymenostomatida</taxon>
        <taxon>Ophryoglenina</taxon>
        <taxon>Ichthyophthirius</taxon>
    </lineage>
</organism>
<dbReference type="STRING" id="857967.G0QK65"/>
<keyword evidence="2" id="KW-1185">Reference proteome</keyword>
<name>G0QK65_ICHMU</name>
<dbReference type="PANTHER" id="PTHR12651">
    <property type="entry name" value="26S PROTEASOME NON-ATPASE REGULATORY SUBUNIT 9"/>
    <property type="match status" value="1"/>
</dbReference>
<dbReference type="eggNOG" id="KOG3129">
    <property type="taxonomic scope" value="Eukaryota"/>
</dbReference>